<keyword evidence="17" id="KW-1185">Reference proteome</keyword>
<feature type="transmembrane region" description="Helical" evidence="13">
    <location>
        <begin position="376"/>
        <end position="394"/>
    </location>
</feature>
<feature type="transmembrane region" description="Helical" evidence="13">
    <location>
        <begin position="406"/>
        <end position="427"/>
    </location>
</feature>
<dbReference type="Pfam" id="PF02518">
    <property type="entry name" value="HATPase_c"/>
    <property type="match status" value="1"/>
</dbReference>
<dbReference type="InterPro" id="IPR038377">
    <property type="entry name" value="Na/Glc_symporter_sf"/>
</dbReference>
<dbReference type="Gene3D" id="3.30.450.20">
    <property type="entry name" value="PAS domain"/>
    <property type="match status" value="1"/>
</dbReference>
<dbReference type="SUPFAM" id="SSF55874">
    <property type="entry name" value="ATPase domain of HSP90 chaperone/DNA topoisomerase II/histidine kinase"/>
    <property type="match status" value="1"/>
</dbReference>
<dbReference type="eggNOG" id="COG2205">
    <property type="taxonomic scope" value="Bacteria"/>
</dbReference>
<dbReference type="PROSITE" id="PS50109">
    <property type="entry name" value="HIS_KIN"/>
    <property type="match status" value="1"/>
</dbReference>
<feature type="transmembrane region" description="Helical" evidence="13">
    <location>
        <begin position="116"/>
        <end position="136"/>
    </location>
</feature>
<feature type="coiled-coil region" evidence="12">
    <location>
        <begin position="755"/>
        <end position="789"/>
    </location>
</feature>
<dbReference type="AlphaFoldDB" id="A0A0S2F4B2"/>
<dbReference type="InterPro" id="IPR001789">
    <property type="entry name" value="Sig_transdc_resp-reg_receiver"/>
</dbReference>
<dbReference type="Pfam" id="PF00072">
    <property type="entry name" value="Response_reg"/>
    <property type="match status" value="1"/>
</dbReference>
<dbReference type="PANTHER" id="PTHR43047:SF9">
    <property type="entry name" value="HISTIDINE KINASE"/>
    <property type="match status" value="1"/>
</dbReference>
<dbReference type="PANTHER" id="PTHR43047">
    <property type="entry name" value="TWO-COMPONENT HISTIDINE PROTEIN KINASE"/>
    <property type="match status" value="1"/>
</dbReference>
<dbReference type="Pfam" id="PF00512">
    <property type="entry name" value="HisKA"/>
    <property type="match status" value="1"/>
</dbReference>
<comment type="subcellular location">
    <subcellularLocation>
        <location evidence="2">Membrane</location>
        <topology evidence="2">Multi-pass membrane protein</topology>
    </subcellularLocation>
</comment>
<dbReference type="CDD" id="cd00082">
    <property type="entry name" value="HisKA"/>
    <property type="match status" value="1"/>
</dbReference>
<evidence type="ECO:0000259" key="14">
    <source>
        <dbReference type="PROSITE" id="PS50109"/>
    </source>
</evidence>
<evidence type="ECO:0000256" key="9">
    <source>
        <dbReference type="ARBA" id="ARBA00022989"/>
    </source>
</evidence>
<dbReference type="RefSeq" id="WP_057916195.1">
    <property type="nucleotide sequence ID" value="NZ_CP011129.1"/>
</dbReference>
<dbReference type="PATRIC" id="fig|84531.8.peg.206"/>
<dbReference type="GO" id="GO:0009927">
    <property type="term" value="F:histidine phosphotransfer kinase activity"/>
    <property type="evidence" value="ECO:0007669"/>
    <property type="project" value="TreeGrafter"/>
</dbReference>
<dbReference type="InterPro" id="IPR001734">
    <property type="entry name" value="Na/solute_symporter"/>
</dbReference>
<feature type="domain" description="Histidine kinase" evidence="14">
    <location>
        <begin position="796"/>
        <end position="1018"/>
    </location>
</feature>
<dbReference type="Pfam" id="PF12860">
    <property type="entry name" value="PAS_7"/>
    <property type="match status" value="1"/>
</dbReference>
<dbReference type="CDD" id="cd10322">
    <property type="entry name" value="SLC5sbd"/>
    <property type="match status" value="1"/>
</dbReference>
<feature type="transmembrane region" description="Helical" evidence="13">
    <location>
        <begin position="68"/>
        <end position="87"/>
    </location>
</feature>
<evidence type="ECO:0000256" key="8">
    <source>
        <dbReference type="ARBA" id="ARBA00022777"/>
    </source>
</evidence>
<evidence type="ECO:0000256" key="4">
    <source>
        <dbReference type="ARBA" id="ARBA00012438"/>
    </source>
</evidence>
<dbReference type="Gene3D" id="1.10.287.130">
    <property type="match status" value="1"/>
</dbReference>
<dbReference type="SMART" id="SM00388">
    <property type="entry name" value="HisKA"/>
    <property type="match status" value="1"/>
</dbReference>
<keyword evidence="9 13" id="KW-1133">Transmembrane helix</keyword>
<reference evidence="16 17" key="1">
    <citation type="journal article" date="2015" name="BMC Genomics">
        <title>Comparative genomics and metabolic profiling of the genus Lysobacter.</title>
        <authorList>
            <person name="de Bruijn I."/>
            <person name="Cheng X."/>
            <person name="de Jager V."/>
            <person name="Exposito R.G."/>
            <person name="Watrous J."/>
            <person name="Patel N."/>
            <person name="Postma J."/>
            <person name="Dorrestein P.C."/>
            <person name="Kobayashi D."/>
            <person name="Raaijmakers J.M."/>
        </authorList>
    </citation>
    <scope>NUCLEOTIDE SEQUENCE [LARGE SCALE GENOMIC DNA]</scope>
    <source>
        <strain evidence="16 17">76</strain>
    </source>
</reference>
<dbReference type="PROSITE" id="PS50110">
    <property type="entry name" value="RESPONSE_REGULATORY"/>
    <property type="match status" value="1"/>
</dbReference>
<keyword evidence="6" id="KW-0808">Transferase</keyword>
<dbReference type="InterPro" id="IPR036890">
    <property type="entry name" value="HATPase_C_sf"/>
</dbReference>
<keyword evidence="5 11" id="KW-0597">Phosphoprotein</keyword>
<organism evidence="16 17">
    <name type="scientific">Lysobacter antibioticus</name>
    <dbReference type="NCBI Taxonomy" id="84531"/>
    <lineage>
        <taxon>Bacteria</taxon>
        <taxon>Pseudomonadati</taxon>
        <taxon>Pseudomonadota</taxon>
        <taxon>Gammaproteobacteria</taxon>
        <taxon>Lysobacterales</taxon>
        <taxon>Lysobacteraceae</taxon>
        <taxon>Lysobacter</taxon>
    </lineage>
</organism>
<proteinExistence type="inferred from homology"/>
<feature type="domain" description="Response regulatory" evidence="15">
    <location>
        <begin position="1041"/>
        <end position="1155"/>
    </location>
</feature>
<evidence type="ECO:0000256" key="12">
    <source>
        <dbReference type="SAM" id="Coils"/>
    </source>
</evidence>
<dbReference type="Gene3D" id="3.30.565.10">
    <property type="entry name" value="Histidine kinase-like ATPase, C-terminal domain"/>
    <property type="match status" value="1"/>
</dbReference>
<evidence type="ECO:0000256" key="5">
    <source>
        <dbReference type="ARBA" id="ARBA00022553"/>
    </source>
</evidence>
<keyword evidence="7 13" id="KW-0812">Transmembrane</keyword>
<dbReference type="eggNOG" id="COG0591">
    <property type="taxonomic scope" value="Bacteria"/>
</dbReference>
<feature type="transmembrane region" description="Helical" evidence="13">
    <location>
        <begin position="234"/>
        <end position="255"/>
    </location>
</feature>
<keyword evidence="12" id="KW-0175">Coiled coil</keyword>
<dbReference type="InterPro" id="IPR011006">
    <property type="entry name" value="CheY-like_superfamily"/>
</dbReference>
<dbReference type="InterPro" id="IPR036097">
    <property type="entry name" value="HisK_dim/P_sf"/>
</dbReference>
<dbReference type="EMBL" id="CP011129">
    <property type="protein sequence ID" value="ALN78363.1"/>
    <property type="molecule type" value="Genomic_DNA"/>
</dbReference>
<dbReference type="PRINTS" id="PR00344">
    <property type="entry name" value="BCTRLSENSOR"/>
</dbReference>
<dbReference type="CDD" id="cd00075">
    <property type="entry name" value="HATPase"/>
    <property type="match status" value="1"/>
</dbReference>
<feature type="transmembrane region" description="Helical" evidence="13">
    <location>
        <begin position="434"/>
        <end position="456"/>
    </location>
</feature>
<evidence type="ECO:0000256" key="7">
    <source>
        <dbReference type="ARBA" id="ARBA00022692"/>
    </source>
</evidence>
<feature type="transmembrane region" description="Helical" evidence="13">
    <location>
        <begin position="36"/>
        <end position="56"/>
    </location>
</feature>
<evidence type="ECO:0000256" key="1">
    <source>
        <dbReference type="ARBA" id="ARBA00000085"/>
    </source>
</evidence>
<evidence type="ECO:0000313" key="17">
    <source>
        <dbReference type="Proteomes" id="UP000060787"/>
    </source>
</evidence>
<accession>A0A0S2F4B2</accession>
<dbReference type="SMART" id="SM00448">
    <property type="entry name" value="REC"/>
    <property type="match status" value="1"/>
</dbReference>
<dbReference type="PROSITE" id="PS50283">
    <property type="entry name" value="NA_SOLUT_SYMP_3"/>
    <property type="match status" value="1"/>
</dbReference>
<dbReference type="InterPro" id="IPR035965">
    <property type="entry name" value="PAS-like_dom_sf"/>
</dbReference>
<feature type="transmembrane region" description="Helical" evidence="13">
    <location>
        <begin position="276"/>
        <end position="302"/>
    </location>
</feature>
<dbReference type="InterPro" id="IPR003594">
    <property type="entry name" value="HATPase_dom"/>
</dbReference>
<evidence type="ECO:0000256" key="6">
    <source>
        <dbReference type="ARBA" id="ARBA00022679"/>
    </source>
</evidence>
<dbReference type="GO" id="GO:0000155">
    <property type="term" value="F:phosphorelay sensor kinase activity"/>
    <property type="evidence" value="ECO:0007669"/>
    <property type="project" value="InterPro"/>
</dbReference>
<dbReference type="Gene3D" id="1.20.1730.10">
    <property type="entry name" value="Sodium/glucose cotransporter"/>
    <property type="match status" value="1"/>
</dbReference>
<dbReference type="STRING" id="84531.LA76x_0200"/>
<dbReference type="KEGG" id="lab:LA76x_0200"/>
<keyword evidence="8" id="KW-0418">Kinase</keyword>
<dbReference type="SUPFAM" id="SSF55785">
    <property type="entry name" value="PYP-like sensor domain (PAS domain)"/>
    <property type="match status" value="1"/>
</dbReference>
<sequence>MIPGWILLLVSAGYVGLLFAVAYYGDQRERTPRARWLRTAVYSLALAVYCSSWTFYGAVGTAARTGLGFLPIYLGPLLMLAFGWRILERLVLISGEHRIVSIADFLSSRYGRAPGLAALVAAVALTAAVPYVALQFKAVAMSVEVLAGVPSDGGLLADPAFYVAMMLAVFAILFGTRQIDATEHHHGMVLAVALESLVKLIAFIAIGVFALLHLPGLGNFPQRIQQAAQVVIQPGLPAGFVTQTLLAFTAIICLPRQFHVAVVECQDPNDLRAARWLFGGYLALITVLVVPITLTGQAVLAGSGISPDTYVLALPLQFDQQALALMVYIGGFSAATGMVIVSSVALSTMVSNDLVVPLLLRSGALNESQGIDRQVLWVRRITIVMLALMAYAYHRGSLGANGLAQHGLLAFAAVAQFAPALIGGLYWRGASRSGAFSGLFAGTVLWIYTLLLPALARGGWIADGWLATGPLDIVWLRPEQLFGLVGWDPLTHGTFWSLLFNIGAFLFISVRQRPRLQDQLLAAPFLDPYVRRPALGPGGWAGSVRSGELLTLAERIVGERHARRAFEDYAHQQGREWQPLQPADRALAQFTERLLASAIGAASARLTLTSALRGSGMELGEVVALLDEANQELRFNRQVLSTTLENISQGVSVVDPEMRLVAWNRRYQELFDYPDGMLYVGRPVGDLLRWNAERGEMGTGPLDERAIDELVSRRLAHLRAGAPHVFERVRANGQVIEMVGRPLIGGGYVTSYSDVTDYKRAEQALREANENLEQRVEQRTQEAESAQQSKTRFLAAVSHDVLQPLNAARLFTTALRESDDIGEQRRLAERVDASLRAAEDLLDGLLDISRLDAGALRPELTDFDAGELLRELAAQYAPSAAGRGLELRVRLAQTSMPVRSDRRLLRRALQNFLANALRYTREGGVLMAARLRPHHDPSQPGRIELQVWDTGPGIPEHHLEQIFDEFRRFDQPGSGGERGLGLGLSICQRIARTLDHPLRVRSQIRRGSVFSIFVPRGQALRTQPVVEPANSSAADSLSGLRVLCIDNDREILDGMRALLDRWGATALLAATVDDALALLDQNPDVALVDYHLHDRLDGLATIDALRERLGIALPAALLTGDGSDALKLAARERGCRVLTKPIKPASLRAFLAAQKQAAQVRLRPPPQIA</sequence>
<feature type="transmembrane region" description="Helical" evidence="13">
    <location>
        <begin position="6"/>
        <end position="24"/>
    </location>
</feature>
<dbReference type="SMART" id="SM00387">
    <property type="entry name" value="HATPase_c"/>
    <property type="match status" value="1"/>
</dbReference>
<dbReference type="GO" id="GO:0022857">
    <property type="term" value="F:transmembrane transporter activity"/>
    <property type="evidence" value="ECO:0007669"/>
    <property type="project" value="InterPro"/>
</dbReference>
<evidence type="ECO:0000256" key="2">
    <source>
        <dbReference type="ARBA" id="ARBA00004141"/>
    </source>
</evidence>
<dbReference type="InterPro" id="IPR005467">
    <property type="entry name" value="His_kinase_dom"/>
</dbReference>
<dbReference type="CDD" id="cd00156">
    <property type="entry name" value="REC"/>
    <property type="match status" value="1"/>
</dbReference>
<dbReference type="FunFam" id="3.30.565.10:FF:000049">
    <property type="entry name" value="Two-component sensor histidine kinase"/>
    <property type="match status" value="1"/>
</dbReference>
<evidence type="ECO:0000256" key="13">
    <source>
        <dbReference type="SAM" id="Phobius"/>
    </source>
</evidence>
<feature type="transmembrane region" description="Helical" evidence="13">
    <location>
        <begin position="188"/>
        <end position="214"/>
    </location>
</feature>
<evidence type="ECO:0000256" key="11">
    <source>
        <dbReference type="PROSITE-ProRule" id="PRU00169"/>
    </source>
</evidence>
<keyword evidence="10 13" id="KW-0472">Membrane</keyword>
<protein>
    <recommendedName>
        <fullName evidence="4">histidine kinase</fullName>
        <ecNumber evidence="4">2.7.13.3</ecNumber>
    </recommendedName>
</protein>
<dbReference type="Proteomes" id="UP000060787">
    <property type="component" value="Chromosome"/>
</dbReference>
<dbReference type="EC" id="2.7.13.3" evidence="4"/>
<dbReference type="GO" id="GO:0005886">
    <property type="term" value="C:plasma membrane"/>
    <property type="evidence" value="ECO:0007669"/>
    <property type="project" value="TreeGrafter"/>
</dbReference>
<dbReference type="InterPro" id="IPR004358">
    <property type="entry name" value="Sig_transdc_His_kin-like_C"/>
</dbReference>
<dbReference type="SUPFAM" id="SSF47384">
    <property type="entry name" value="Homodimeric domain of signal transducing histidine kinase"/>
    <property type="match status" value="1"/>
</dbReference>
<name>A0A0S2F4B2_LYSAN</name>
<dbReference type="Gene3D" id="3.40.50.2300">
    <property type="match status" value="1"/>
</dbReference>
<gene>
    <name evidence="16" type="ORF">LA76x_0200</name>
</gene>
<evidence type="ECO:0000259" key="15">
    <source>
        <dbReference type="PROSITE" id="PS50110"/>
    </source>
</evidence>
<feature type="modified residue" description="4-aspartylphosphate" evidence="11">
    <location>
        <position position="1089"/>
    </location>
</feature>
<evidence type="ECO:0000313" key="16">
    <source>
        <dbReference type="EMBL" id="ALN78363.1"/>
    </source>
</evidence>
<dbReference type="InterPro" id="IPR003661">
    <property type="entry name" value="HisK_dim/P_dom"/>
</dbReference>
<comment type="catalytic activity">
    <reaction evidence="1">
        <text>ATP + protein L-histidine = ADP + protein N-phospho-L-histidine.</text>
        <dbReference type="EC" id="2.7.13.3"/>
    </reaction>
</comment>
<evidence type="ECO:0000256" key="10">
    <source>
        <dbReference type="ARBA" id="ARBA00023136"/>
    </source>
</evidence>
<dbReference type="SUPFAM" id="SSF52172">
    <property type="entry name" value="CheY-like"/>
    <property type="match status" value="1"/>
</dbReference>
<dbReference type="eggNOG" id="COG0745">
    <property type="taxonomic scope" value="Bacteria"/>
</dbReference>
<comment type="similarity">
    <text evidence="3">Belongs to the sodium:solute symporter (SSF) (TC 2.A.21) family.</text>
</comment>
<evidence type="ECO:0000256" key="3">
    <source>
        <dbReference type="ARBA" id="ARBA00006434"/>
    </source>
</evidence>
<feature type="transmembrane region" description="Helical" evidence="13">
    <location>
        <begin position="322"/>
        <end position="355"/>
    </location>
</feature>
<dbReference type="NCBIfam" id="NF041832">
    <property type="entry name" value="near_NosP_CTERM"/>
    <property type="match status" value="1"/>
</dbReference>
<feature type="transmembrane region" description="Helical" evidence="13">
    <location>
        <begin position="156"/>
        <end position="176"/>
    </location>
</feature>